<reference evidence="3 4" key="1">
    <citation type="submission" date="2023-11" db="EMBL/GenBank/DDBJ databases">
        <title>Peredibacter starrii A3.12.</title>
        <authorList>
            <person name="Mitchell R.J."/>
        </authorList>
    </citation>
    <scope>NUCLEOTIDE SEQUENCE [LARGE SCALE GENOMIC DNA]</scope>
    <source>
        <strain evidence="3 4">A3.12</strain>
    </source>
</reference>
<name>A0AAX4HKE0_9BACT</name>
<dbReference type="InterPro" id="IPR008274">
    <property type="entry name" value="AldOxase/xan_DH_MoCoBD1"/>
</dbReference>
<dbReference type="RefSeq" id="WP_321390808.1">
    <property type="nucleotide sequence ID" value="NZ_CP139487.1"/>
</dbReference>
<protein>
    <submittedName>
        <fullName evidence="3">Molybdopterin cofactor-binding domain-containing protein</fullName>
    </submittedName>
</protein>
<feature type="domain" description="Aldehyde oxidase/xanthine dehydrogenase a/b hammerhead" evidence="2">
    <location>
        <begin position="13"/>
        <end position="119"/>
    </location>
</feature>
<keyword evidence="4" id="KW-1185">Reference proteome</keyword>
<organism evidence="3 4">
    <name type="scientific">Peredibacter starrii</name>
    <dbReference type="NCBI Taxonomy" id="28202"/>
    <lineage>
        <taxon>Bacteria</taxon>
        <taxon>Pseudomonadati</taxon>
        <taxon>Bdellovibrionota</taxon>
        <taxon>Bacteriovoracia</taxon>
        <taxon>Bacteriovoracales</taxon>
        <taxon>Bacteriovoracaceae</taxon>
        <taxon>Peredibacter</taxon>
    </lineage>
</organism>
<proteinExistence type="predicted"/>
<evidence type="ECO:0000313" key="3">
    <source>
        <dbReference type="EMBL" id="WPU63676.1"/>
    </source>
</evidence>
<dbReference type="EMBL" id="CP139487">
    <property type="protein sequence ID" value="WPU63676.1"/>
    <property type="molecule type" value="Genomic_DNA"/>
</dbReference>
<gene>
    <name evidence="3" type="ORF">SOO65_13355</name>
</gene>
<dbReference type="GO" id="GO:0005506">
    <property type="term" value="F:iron ion binding"/>
    <property type="evidence" value="ECO:0007669"/>
    <property type="project" value="InterPro"/>
</dbReference>
<evidence type="ECO:0000259" key="2">
    <source>
        <dbReference type="SMART" id="SM01008"/>
    </source>
</evidence>
<dbReference type="PANTHER" id="PTHR45444">
    <property type="entry name" value="XANTHINE DEHYDROGENASE"/>
    <property type="match status" value="1"/>
</dbReference>
<dbReference type="SMART" id="SM01008">
    <property type="entry name" value="Ald_Xan_dh_C"/>
    <property type="match status" value="1"/>
</dbReference>
<comment type="cofactor">
    <cofactor evidence="1">
        <name>Mo-molybdopterin cytosine dinucleotide</name>
        <dbReference type="ChEBI" id="CHEBI:71308"/>
    </cofactor>
</comment>
<dbReference type="InterPro" id="IPR036856">
    <property type="entry name" value="Ald_Oxase/Xan_DH_a/b_sf"/>
</dbReference>
<sequence length="805" mass="89726">MSLPHDYAHTHVCGESEFVDDRPIMKNELFVDVFFSTRAHALIKRVDFTEVLKQPGVVAVFTGHDFAHNLWGTIFKDQPILATDKVQYAGEGIALIVATSLEAAQRAKHKTIIEYTDLAAVMSIGEARKLESFIIPARTIERGNVDEEMKKAPHTLEGDIVIQGHDHFYLESQVSIAYPLEDGQIEIHSSSQHPTETQHVVAHALGLPDNDVVCQVKRMGGGFGGKESQAAPFAAMAALCAVKLKRPVRICLTKDDDMIMTGKRNPFENEYKVGFDDQGRILAMDVKLFSDAGAYADLSTSIMERAMLHSDNSYFIPHMRVVGQVCKTNHHSHTAFRGFGGPKGVATAEKIIEAIAHYLKKDPIDVRKINLYSDVDGRNTTHYGQLVENNVLDRLVNELEKRSDYRNRRKEITKFNKENKDFVRGMSLTTVKFGISFTTRFLNQGNALVIIHNDGTLQIATGATEMGQGVNARIAEMVTTEFGLPRNSARVMPTRTDKNANTSPTAASSGTDINGAAALLAARKIKKRLSELALKLLDIPKDKWASKTAGLGTQPEVMLDTPNLDENDPNAGAEWESGVAKYFEMEFKDGWVFHPKHLDKKIEFKYLILEAYLNRVSLSDYAFYKIPGIEFNKMTGQGDAFLYFTQGAACSEVSLNRDTGEVKVLRTDILMDLGRPVNHDLDVGQVTGAFIQGLGWVTTENLFYNDQGLLLSHAPSTYKIPNVQDTPRVFNVELLENDENYANVRGTKAVGEPPLLLALSAWTAVTNALSHLPHYQVDYPKIRIPATSENVLREIMPERFKEWER</sequence>
<evidence type="ECO:0000256" key="1">
    <source>
        <dbReference type="ARBA" id="ARBA00053029"/>
    </source>
</evidence>
<dbReference type="Pfam" id="PF01315">
    <property type="entry name" value="Ald_Xan_dh_C"/>
    <property type="match status" value="1"/>
</dbReference>
<accession>A0AAX4HKE0</accession>
<dbReference type="InterPro" id="IPR016208">
    <property type="entry name" value="Ald_Oxase/xanthine_DH-like"/>
</dbReference>
<dbReference type="Gene3D" id="3.30.365.10">
    <property type="entry name" value="Aldehyde oxidase/xanthine dehydrogenase, molybdopterin binding domain"/>
    <property type="match status" value="4"/>
</dbReference>
<dbReference type="Gene3D" id="3.90.1170.50">
    <property type="entry name" value="Aldehyde oxidase/xanthine dehydrogenase, a/b hammerhead"/>
    <property type="match status" value="1"/>
</dbReference>
<dbReference type="AlphaFoldDB" id="A0AAX4HKE0"/>
<dbReference type="SUPFAM" id="SSF54665">
    <property type="entry name" value="CO dehydrogenase molybdoprotein N-domain-like"/>
    <property type="match status" value="1"/>
</dbReference>
<dbReference type="Pfam" id="PF20256">
    <property type="entry name" value="MoCoBD_2"/>
    <property type="match status" value="2"/>
</dbReference>
<dbReference type="GO" id="GO:0016491">
    <property type="term" value="F:oxidoreductase activity"/>
    <property type="evidence" value="ECO:0007669"/>
    <property type="project" value="InterPro"/>
</dbReference>
<dbReference type="Proteomes" id="UP001324634">
    <property type="component" value="Chromosome"/>
</dbReference>
<dbReference type="FunFam" id="3.30.365.10:FF:000001">
    <property type="entry name" value="Xanthine dehydrogenase oxidase"/>
    <property type="match status" value="1"/>
</dbReference>
<dbReference type="InterPro" id="IPR037165">
    <property type="entry name" value="AldOxase/xan_DH_Mopterin-bd_sf"/>
</dbReference>
<dbReference type="InterPro" id="IPR046867">
    <property type="entry name" value="AldOxase/xan_DH_MoCoBD2"/>
</dbReference>
<dbReference type="KEGG" id="psti:SOO65_13355"/>
<dbReference type="SUPFAM" id="SSF56003">
    <property type="entry name" value="Molybdenum cofactor-binding domain"/>
    <property type="match status" value="1"/>
</dbReference>
<dbReference type="Pfam" id="PF02738">
    <property type="entry name" value="MoCoBD_1"/>
    <property type="match status" value="1"/>
</dbReference>
<evidence type="ECO:0000313" key="4">
    <source>
        <dbReference type="Proteomes" id="UP001324634"/>
    </source>
</evidence>
<dbReference type="PANTHER" id="PTHR45444:SF3">
    <property type="entry name" value="XANTHINE DEHYDROGENASE"/>
    <property type="match status" value="1"/>
</dbReference>
<dbReference type="InterPro" id="IPR000674">
    <property type="entry name" value="Ald_Oxase/Xan_DH_a/b"/>
</dbReference>